<dbReference type="Pfam" id="PF00126">
    <property type="entry name" value="HTH_1"/>
    <property type="match status" value="1"/>
</dbReference>
<dbReference type="GO" id="GO:0003677">
    <property type="term" value="F:DNA binding"/>
    <property type="evidence" value="ECO:0007669"/>
    <property type="project" value="UniProtKB-KW"/>
</dbReference>
<dbReference type="InterPro" id="IPR036388">
    <property type="entry name" value="WH-like_DNA-bd_sf"/>
</dbReference>
<dbReference type="SUPFAM" id="SSF46785">
    <property type="entry name" value="Winged helix' DNA-binding domain"/>
    <property type="match status" value="1"/>
</dbReference>
<dbReference type="EMBL" id="HM193369">
    <property type="protein sequence ID" value="AEE65460.1"/>
    <property type="molecule type" value="Genomic_DNA"/>
</dbReference>
<dbReference type="CDD" id="cd08414">
    <property type="entry name" value="PBP2_LTTR_aromatics_like"/>
    <property type="match status" value="1"/>
</dbReference>
<keyword evidence="3" id="KW-0238">DNA-binding</keyword>
<protein>
    <submittedName>
        <fullName evidence="6">Transcriptional regulater</fullName>
    </submittedName>
</protein>
<dbReference type="PANTHER" id="PTHR30346:SF0">
    <property type="entry name" value="HCA OPERON TRANSCRIPTIONAL ACTIVATOR HCAR"/>
    <property type="match status" value="1"/>
</dbReference>
<accession>F6K0V7</accession>
<keyword evidence="2" id="KW-0805">Transcription regulation</keyword>
<organism evidence="6">
    <name type="scientific">uncultured bacterium BAC AB649/1850</name>
    <dbReference type="NCBI Taxonomy" id="1037453"/>
    <lineage>
        <taxon>Bacteria</taxon>
        <taxon>environmental samples</taxon>
    </lineage>
</organism>
<evidence type="ECO:0000256" key="2">
    <source>
        <dbReference type="ARBA" id="ARBA00023015"/>
    </source>
</evidence>
<dbReference type="InterPro" id="IPR000847">
    <property type="entry name" value="LysR_HTH_N"/>
</dbReference>
<dbReference type="Gene3D" id="3.40.190.10">
    <property type="entry name" value="Periplasmic binding protein-like II"/>
    <property type="match status" value="2"/>
</dbReference>
<dbReference type="PRINTS" id="PR00039">
    <property type="entry name" value="HTHLYSR"/>
</dbReference>
<dbReference type="InterPro" id="IPR005119">
    <property type="entry name" value="LysR_subst-bd"/>
</dbReference>
<comment type="similarity">
    <text evidence="1">Belongs to the LysR transcriptional regulatory family.</text>
</comment>
<dbReference type="GO" id="GO:0032993">
    <property type="term" value="C:protein-DNA complex"/>
    <property type="evidence" value="ECO:0007669"/>
    <property type="project" value="TreeGrafter"/>
</dbReference>
<evidence type="ECO:0000259" key="5">
    <source>
        <dbReference type="PROSITE" id="PS50931"/>
    </source>
</evidence>
<sequence length="318" mass="34857">MDLSRHLRYFVVVAEQLHFTRAAELLGIAQPPLSQAMRRLERELDVDLFHRSPHGTELTTAGRLLLDEARALLAAETRLRTLMRKVRDGDLGTLRTGVPPDVPAALLHELLRRCAEQAPGLDIDLHEAGTTEQLRLLTEGRLDVGLVHPPVDATGLTTGPRASIPLGVVLPRTSPLARLDEIGVADLDGHALILAPRDGAPGWHDHLLDTCRTHGFVPARIRHAQAPEFLLGLVLAGHGVALQPESVAHREPRVAWRPLEQRPLHLHTAAVWPRRGAHPAAAGFADLVIDVLSVVEPPALIGHDRYDAARPWTVVYPR</sequence>
<dbReference type="PANTHER" id="PTHR30346">
    <property type="entry name" value="TRANSCRIPTIONAL DUAL REGULATOR HCAR-RELATED"/>
    <property type="match status" value="1"/>
</dbReference>
<evidence type="ECO:0000313" key="6">
    <source>
        <dbReference type="EMBL" id="AEE65460.1"/>
    </source>
</evidence>
<dbReference type="GO" id="GO:0003700">
    <property type="term" value="F:DNA-binding transcription factor activity"/>
    <property type="evidence" value="ECO:0007669"/>
    <property type="project" value="InterPro"/>
</dbReference>
<dbReference type="FunFam" id="1.10.10.10:FF:000001">
    <property type="entry name" value="LysR family transcriptional regulator"/>
    <property type="match status" value="1"/>
</dbReference>
<name>F6K0V7_9BACT</name>
<evidence type="ECO:0000256" key="3">
    <source>
        <dbReference type="ARBA" id="ARBA00023125"/>
    </source>
</evidence>
<dbReference type="InterPro" id="IPR036390">
    <property type="entry name" value="WH_DNA-bd_sf"/>
</dbReference>
<evidence type="ECO:0000256" key="4">
    <source>
        <dbReference type="ARBA" id="ARBA00023163"/>
    </source>
</evidence>
<keyword evidence="4" id="KW-0804">Transcription</keyword>
<feature type="domain" description="HTH lysR-type" evidence="5">
    <location>
        <begin position="1"/>
        <end position="59"/>
    </location>
</feature>
<dbReference type="PROSITE" id="PS50931">
    <property type="entry name" value="HTH_LYSR"/>
    <property type="match status" value="1"/>
</dbReference>
<proteinExistence type="inferred from homology"/>
<dbReference type="Gene3D" id="1.10.10.10">
    <property type="entry name" value="Winged helix-like DNA-binding domain superfamily/Winged helix DNA-binding domain"/>
    <property type="match status" value="1"/>
</dbReference>
<dbReference type="Pfam" id="PF03466">
    <property type="entry name" value="LysR_substrate"/>
    <property type="match status" value="1"/>
</dbReference>
<dbReference type="SUPFAM" id="SSF53850">
    <property type="entry name" value="Periplasmic binding protein-like II"/>
    <property type="match status" value="1"/>
</dbReference>
<evidence type="ECO:0000256" key="1">
    <source>
        <dbReference type="ARBA" id="ARBA00009437"/>
    </source>
</evidence>
<reference evidence="6" key="1">
    <citation type="submission" date="2010-05" db="EMBL/GenBank/DDBJ databases">
        <title>Fluostatin gene cluster.</title>
        <authorList>
            <person name="Feng Z."/>
            <person name="Brady S.F."/>
        </authorList>
    </citation>
    <scope>NUCLEOTIDE SEQUENCE</scope>
</reference>
<dbReference type="AlphaFoldDB" id="F6K0V7"/>